<feature type="domain" description="DUF3447" evidence="2">
    <location>
        <begin position="195"/>
        <end position="268"/>
    </location>
</feature>
<proteinExistence type="predicted"/>
<dbReference type="SMART" id="SM00248">
    <property type="entry name" value="ANK"/>
    <property type="match status" value="4"/>
</dbReference>
<evidence type="ECO:0000313" key="4">
    <source>
        <dbReference type="Proteomes" id="UP000001542"/>
    </source>
</evidence>
<evidence type="ECO:0000259" key="2">
    <source>
        <dbReference type="Pfam" id="PF11929"/>
    </source>
</evidence>
<reference evidence="3" key="1">
    <citation type="submission" date="2006-10" db="EMBL/GenBank/DDBJ databases">
        <authorList>
            <person name="Amadeo P."/>
            <person name="Zhao Q."/>
            <person name="Wortman J."/>
            <person name="Fraser-Liggett C."/>
            <person name="Carlton J."/>
        </authorList>
    </citation>
    <scope>NUCLEOTIDE SEQUENCE</scope>
    <source>
        <strain evidence="3">G3</strain>
    </source>
</reference>
<dbReference type="VEuPathDB" id="TrichDB:TVAG_322640"/>
<dbReference type="PROSITE" id="PS50088">
    <property type="entry name" value="ANK_REPEAT"/>
    <property type="match status" value="1"/>
</dbReference>
<sequence length="397" mass="46728">MTNKYCIELLELFKDQTNTTDEIYKLKSFNEADLKKIYKDIQIYLIETKIYTPSEILLMISKASKFNCRYFKSYWFIFKKVYEEYHPQQVKRLEPIFDYFIYKEYNIVLHPKNGEKIKDFDCKNYTMDVHEENTIYKAIMEDNKGLFVSLIEREDFNYDQKFTSDFYPAYSFSILELCCYHGAVNCFKLLITKYNPNLSVKCLNLSFLRGVPDIVNECLKQTKPDSDYMWHAIVSHNMDFVSFLATEFHKYIHLEDCKFYDNLSVLFFATMLNYSLDECLFYAAYFNIPSLCEYLISHGAGLDYLNDSDDRTPIHNAAYYNCPKTIEVLISHGADFNAKDCEGNTALNYAHMYGYPEIAEILNAHNAIENPNPYEKPLNTIRLLKEMGIDVNIVTLD</sequence>
<evidence type="ECO:0000313" key="3">
    <source>
        <dbReference type="EMBL" id="EAY06644.1"/>
    </source>
</evidence>
<dbReference type="SUPFAM" id="SSF48403">
    <property type="entry name" value="Ankyrin repeat"/>
    <property type="match status" value="1"/>
</dbReference>
<dbReference type="InterPro" id="IPR036770">
    <property type="entry name" value="Ankyrin_rpt-contain_sf"/>
</dbReference>
<dbReference type="InterPro" id="IPR020683">
    <property type="entry name" value="DUF3447"/>
</dbReference>
<dbReference type="SMR" id="A2EL16"/>
<keyword evidence="4" id="KW-1185">Reference proteome</keyword>
<dbReference type="PANTHER" id="PTHR24182:SF13">
    <property type="entry name" value="LD18443P"/>
    <property type="match status" value="1"/>
</dbReference>
<protein>
    <recommendedName>
        <fullName evidence="2">DUF3447 domain-containing protein</fullName>
    </recommendedName>
</protein>
<gene>
    <name evidence="3" type="ORF">TVAG_322640</name>
</gene>
<dbReference type="EMBL" id="DS113418">
    <property type="protein sequence ID" value="EAY06644.1"/>
    <property type="molecule type" value="Genomic_DNA"/>
</dbReference>
<dbReference type="Proteomes" id="UP000001542">
    <property type="component" value="Unassembled WGS sequence"/>
</dbReference>
<keyword evidence="1" id="KW-0040">ANK repeat</keyword>
<dbReference type="PROSITE" id="PS50297">
    <property type="entry name" value="ANK_REP_REGION"/>
    <property type="match status" value="1"/>
</dbReference>
<dbReference type="Pfam" id="PF12796">
    <property type="entry name" value="Ank_2"/>
    <property type="match status" value="1"/>
</dbReference>
<dbReference type="Gene3D" id="1.25.40.20">
    <property type="entry name" value="Ankyrin repeat-containing domain"/>
    <property type="match status" value="1"/>
</dbReference>
<name>A2EL16_TRIV3</name>
<evidence type="ECO:0000256" key="1">
    <source>
        <dbReference type="PROSITE-ProRule" id="PRU00023"/>
    </source>
</evidence>
<organism evidence="3 4">
    <name type="scientific">Trichomonas vaginalis (strain ATCC PRA-98 / G3)</name>
    <dbReference type="NCBI Taxonomy" id="412133"/>
    <lineage>
        <taxon>Eukaryota</taxon>
        <taxon>Metamonada</taxon>
        <taxon>Parabasalia</taxon>
        <taxon>Trichomonadida</taxon>
        <taxon>Trichomonadidae</taxon>
        <taxon>Trichomonas</taxon>
    </lineage>
</organism>
<reference evidence="3" key="2">
    <citation type="journal article" date="2007" name="Science">
        <title>Draft genome sequence of the sexually transmitted pathogen Trichomonas vaginalis.</title>
        <authorList>
            <person name="Carlton J.M."/>
            <person name="Hirt R.P."/>
            <person name="Silva J.C."/>
            <person name="Delcher A.L."/>
            <person name="Schatz M."/>
            <person name="Zhao Q."/>
            <person name="Wortman J.R."/>
            <person name="Bidwell S.L."/>
            <person name="Alsmark U.C.M."/>
            <person name="Besteiro S."/>
            <person name="Sicheritz-Ponten T."/>
            <person name="Noel C.J."/>
            <person name="Dacks J.B."/>
            <person name="Foster P.G."/>
            <person name="Simillion C."/>
            <person name="Van de Peer Y."/>
            <person name="Miranda-Saavedra D."/>
            <person name="Barton G.J."/>
            <person name="Westrop G.D."/>
            <person name="Mueller S."/>
            <person name="Dessi D."/>
            <person name="Fiori P.L."/>
            <person name="Ren Q."/>
            <person name="Paulsen I."/>
            <person name="Zhang H."/>
            <person name="Bastida-Corcuera F.D."/>
            <person name="Simoes-Barbosa A."/>
            <person name="Brown M.T."/>
            <person name="Hayes R.D."/>
            <person name="Mukherjee M."/>
            <person name="Okumura C.Y."/>
            <person name="Schneider R."/>
            <person name="Smith A.J."/>
            <person name="Vanacova S."/>
            <person name="Villalvazo M."/>
            <person name="Haas B.J."/>
            <person name="Pertea M."/>
            <person name="Feldblyum T.V."/>
            <person name="Utterback T.R."/>
            <person name="Shu C.L."/>
            <person name="Osoegawa K."/>
            <person name="de Jong P.J."/>
            <person name="Hrdy I."/>
            <person name="Horvathova L."/>
            <person name="Zubacova Z."/>
            <person name="Dolezal P."/>
            <person name="Malik S.B."/>
            <person name="Logsdon J.M. Jr."/>
            <person name="Henze K."/>
            <person name="Gupta A."/>
            <person name="Wang C.C."/>
            <person name="Dunne R.L."/>
            <person name="Upcroft J.A."/>
            <person name="Upcroft P."/>
            <person name="White O."/>
            <person name="Salzberg S.L."/>
            <person name="Tang P."/>
            <person name="Chiu C.-H."/>
            <person name="Lee Y.-S."/>
            <person name="Embley T.M."/>
            <person name="Coombs G.H."/>
            <person name="Mottram J.C."/>
            <person name="Tachezy J."/>
            <person name="Fraser-Liggett C.M."/>
            <person name="Johnson P.J."/>
        </authorList>
    </citation>
    <scope>NUCLEOTIDE SEQUENCE [LARGE SCALE GENOMIC DNA]</scope>
    <source>
        <strain evidence="3">G3</strain>
    </source>
</reference>
<dbReference type="KEGG" id="tva:4764523"/>
<dbReference type="OrthoDB" id="2157530at2759"/>
<dbReference type="PANTHER" id="PTHR24182">
    <property type="entry name" value="ANKYRIN REPEAT AND SOCS BOX CONTAINING 4"/>
    <property type="match status" value="1"/>
</dbReference>
<dbReference type="eggNOG" id="KOG4412">
    <property type="taxonomic scope" value="Eukaryota"/>
</dbReference>
<feature type="repeat" description="ANK" evidence="1">
    <location>
        <begin position="309"/>
        <end position="341"/>
    </location>
</feature>
<dbReference type="VEuPathDB" id="TrichDB:TVAGG3_0234620"/>
<dbReference type="Pfam" id="PF11929">
    <property type="entry name" value="DUF3447"/>
    <property type="match status" value="1"/>
</dbReference>
<dbReference type="STRING" id="5722.A2EL16"/>
<dbReference type="RefSeq" id="XP_001318867.1">
    <property type="nucleotide sequence ID" value="XM_001318832.1"/>
</dbReference>
<dbReference type="InterPro" id="IPR002110">
    <property type="entry name" value="Ankyrin_rpt"/>
</dbReference>
<dbReference type="AlphaFoldDB" id="A2EL16"/>
<dbReference type="InParanoid" id="A2EL16"/>
<accession>A2EL16</accession>